<evidence type="ECO:0000313" key="2">
    <source>
        <dbReference type="EMBL" id="GAA1078787.1"/>
    </source>
</evidence>
<gene>
    <name evidence="2" type="ORF">GCM10009663_21080</name>
</gene>
<organism evidence="2 3">
    <name type="scientific">Kitasatospora arboriphila</name>
    <dbReference type="NCBI Taxonomy" id="258052"/>
    <lineage>
        <taxon>Bacteria</taxon>
        <taxon>Bacillati</taxon>
        <taxon>Actinomycetota</taxon>
        <taxon>Actinomycetes</taxon>
        <taxon>Kitasatosporales</taxon>
        <taxon>Streptomycetaceae</taxon>
        <taxon>Kitasatospora</taxon>
    </lineage>
</organism>
<evidence type="ECO:0000313" key="3">
    <source>
        <dbReference type="Proteomes" id="UP001499987"/>
    </source>
</evidence>
<dbReference type="Proteomes" id="UP001499987">
    <property type="component" value="Unassembled WGS sequence"/>
</dbReference>
<accession>A0ABN1TFW6</accession>
<sequence length="158" mass="16456">MGQRAADRAVGELVEQDAVAVREFADLGAGQTADRDARSAVGPDACAPGEQQVGEPGRLRPPHHHLRAEPGAPELRGTLVRHLAPPGQGDHPVGHRTGLLRGAGGQQHRATRCGEGPQEGVQPLGAARRESGRRVVQQQGLRVAEQGGCQGEPTVHAG</sequence>
<keyword evidence="3" id="KW-1185">Reference proteome</keyword>
<proteinExistence type="predicted"/>
<name>A0ABN1TFW6_9ACTN</name>
<reference evidence="2 3" key="1">
    <citation type="journal article" date="2019" name="Int. J. Syst. Evol. Microbiol.">
        <title>The Global Catalogue of Microorganisms (GCM) 10K type strain sequencing project: providing services to taxonomists for standard genome sequencing and annotation.</title>
        <authorList>
            <consortium name="The Broad Institute Genomics Platform"/>
            <consortium name="The Broad Institute Genome Sequencing Center for Infectious Disease"/>
            <person name="Wu L."/>
            <person name="Ma J."/>
        </authorList>
    </citation>
    <scope>NUCLEOTIDE SEQUENCE [LARGE SCALE GENOMIC DNA]</scope>
    <source>
        <strain evidence="2 3">JCM 13002</strain>
    </source>
</reference>
<protein>
    <submittedName>
        <fullName evidence="2">Uncharacterized protein</fullName>
    </submittedName>
</protein>
<dbReference type="EMBL" id="BAAALD010000014">
    <property type="protein sequence ID" value="GAA1078787.1"/>
    <property type="molecule type" value="Genomic_DNA"/>
</dbReference>
<evidence type="ECO:0000256" key="1">
    <source>
        <dbReference type="SAM" id="MobiDB-lite"/>
    </source>
</evidence>
<comment type="caution">
    <text evidence="2">The sequence shown here is derived from an EMBL/GenBank/DDBJ whole genome shotgun (WGS) entry which is preliminary data.</text>
</comment>
<feature type="region of interest" description="Disordered" evidence="1">
    <location>
        <begin position="27"/>
        <end position="158"/>
    </location>
</feature>